<name>A0ABR0AEM9_9CRUS</name>
<organism evidence="1 2">
    <name type="scientific">Daphnia magna</name>
    <dbReference type="NCBI Taxonomy" id="35525"/>
    <lineage>
        <taxon>Eukaryota</taxon>
        <taxon>Metazoa</taxon>
        <taxon>Ecdysozoa</taxon>
        <taxon>Arthropoda</taxon>
        <taxon>Crustacea</taxon>
        <taxon>Branchiopoda</taxon>
        <taxon>Diplostraca</taxon>
        <taxon>Cladocera</taxon>
        <taxon>Anomopoda</taxon>
        <taxon>Daphniidae</taxon>
        <taxon>Daphnia</taxon>
    </lineage>
</organism>
<gene>
    <name evidence="1" type="ORF">OUZ56_008948</name>
</gene>
<dbReference type="Proteomes" id="UP001234178">
    <property type="component" value="Unassembled WGS sequence"/>
</dbReference>
<reference evidence="1 2" key="1">
    <citation type="journal article" date="2023" name="Nucleic Acids Res.">
        <title>The hologenome of Daphnia magna reveals possible DNA methylation and microbiome-mediated evolution of the host genome.</title>
        <authorList>
            <person name="Chaturvedi A."/>
            <person name="Li X."/>
            <person name="Dhandapani V."/>
            <person name="Marshall H."/>
            <person name="Kissane S."/>
            <person name="Cuenca-Cambronero M."/>
            <person name="Asole G."/>
            <person name="Calvet F."/>
            <person name="Ruiz-Romero M."/>
            <person name="Marangio P."/>
            <person name="Guigo R."/>
            <person name="Rago D."/>
            <person name="Mirbahai L."/>
            <person name="Eastwood N."/>
            <person name="Colbourne J.K."/>
            <person name="Zhou J."/>
            <person name="Mallon E."/>
            <person name="Orsini L."/>
        </authorList>
    </citation>
    <scope>NUCLEOTIDE SEQUENCE [LARGE SCALE GENOMIC DNA]</scope>
    <source>
        <strain evidence="1">LRV0_1</strain>
    </source>
</reference>
<accession>A0ABR0AEM9</accession>
<sequence length="84" mass="9565">MKPGAPCVGNVQSAIEHIYPLVFEFLKERSPEDIRTMQATKRSRGFKRKCSSDFGFGADEECFTVDVDNEEEEEEAFDSDQSHD</sequence>
<protein>
    <submittedName>
        <fullName evidence="1">Uncharacterized protein</fullName>
    </submittedName>
</protein>
<proteinExistence type="predicted"/>
<evidence type="ECO:0000313" key="2">
    <source>
        <dbReference type="Proteomes" id="UP001234178"/>
    </source>
</evidence>
<comment type="caution">
    <text evidence="1">The sequence shown here is derived from an EMBL/GenBank/DDBJ whole genome shotgun (WGS) entry which is preliminary data.</text>
</comment>
<evidence type="ECO:0000313" key="1">
    <source>
        <dbReference type="EMBL" id="KAK4023543.1"/>
    </source>
</evidence>
<keyword evidence="2" id="KW-1185">Reference proteome</keyword>
<dbReference type="EMBL" id="JAOYFB010000037">
    <property type="protein sequence ID" value="KAK4023543.1"/>
    <property type="molecule type" value="Genomic_DNA"/>
</dbReference>